<dbReference type="RefSeq" id="WP_343940395.1">
    <property type="nucleotide sequence ID" value="NZ_BAAABU010000038.1"/>
</dbReference>
<dbReference type="InterPro" id="IPR016032">
    <property type="entry name" value="Sig_transdc_resp-reg_C-effctor"/>
</dbReference>
<evidence type="ECO:0000313" key="2">
    <source>
        <dbReference type="EMBL" id="GAA0264094.1"/>
    </source>
</evidence>
<dbReference type="EMBL" id="BAAABU010000038">
    <property type="protein sequence ID" value="GAA0264094.1"/>
    <property type="molecule type" value="Genomic_DNA"/>
</dbReference>
<proteinExistence type="predicted"/>
<evidence type="ECO:0000259" key="1">
    <source>
        <dbReference type="SMART" id="SM00421"/>
    </source>
</evidence>
<dbReference type="SMART" id="SM00421">
    <property type="entry name" value="HTH_LUXR"/>
    <property type="match status" value="1"/>
</dbReference>
<name>A0ABN0UWZ0_9PSEU</name>
<dbReference type="Pfam" id="PF00196">
    <property type="entry name" value="GerE"/>
    <property type="match status" value="1"/>
</dbReference>
<sequence>MAEVVAVGPEPTAETLRLMALLATGATDRAIARELGVSTRTVHRKIARLQTLLGVRSRFQLGVCAAGHRWL</sequence>
<organism evidence="2 3">
    <name type="scientific">Saccharothrix mutabilis subsp. mutabilis</name>
    <dbReference type="NCBI Taxonomy" id="66855"/>
    <lineage>
        <taxon>Bacteria</taxon>
        <taxon>Bacillati</taxon>
        <taxon>Actinomycetota</taxon>
        <taxon>Actinomycetes</taxon>
        <taxon>Pseudonocardiales</taxon>
        <taxon>Pseudonocardiaceae</taxon>
        <taxon>Saccharothrix</taxon>
    </lineage>
</organism>
<reference evidence="2 3" key="1">
    <citation type="journal article" date="2019" name="Int. J. Syst. Evol. Microbiol.">
        <title>The Global Catalogue of Microorganisms (GCM) 10K type strain sequencing project: providing services to taxonomists for standard genome sequencing and annotation.</title>
        <authorList>
            <consortium name="The Broad Institute Genomics Platform"/>
            <consortium name="The Broad Institute Genome Sequencing Center for Infectious Disease"/>
            <person name="Wu L."/>
            <person name="Ma J."/>
        </authorList>
    </citation>
    <scope>NUCLEOTIDE SEQUENCE [LARGE SCALE GENOMIC DNA]</scope>
    <source>
        <strain evidence="2 3">JCM 3380</strain>
    </source>
</reference>
<dbReference type="SUPFAM" id="SSF46894">
    <property type="entry name" value="C-terminal effector domain of the bipartite response regulators"/>
    <property type="match status" value="1"/>
</dbReference>
<evidence type="ECO:0000313" key="3">
    <source>
        <dbReference type="Proteomes" id="UP001500416"/>
    </source>
</evidence>
<accession>A0ABN0UWZ0</accession>
<protein>
    <recommendedName>
        <fullName evidence="1">HTH luxR-type domain-containing protein</fullName>
    </recommendedName>
</protein>
<feature type="domain" description="HTH luxR-type" evidence="1">
    <location>
        <begin position="8"/>
        <end position="65"/>
    </location>
</feature>
<dbReference type="InterPro" id="IPR036388">
    <property type="entry name" value="WH-like_DNA-bd_sf"/>
</dbReference>
<comment type="caution">
    <text evidence="2">The sequence shown here is derived from an EMBL/GenBank/DDBJ whole genome shotgun (WGS) entry which is preliminary data.</text>
</comment>
<dbReference type="InterPro" id="IPR000792">
    <property type="entry name" value="Tscrpt_reg_LuxR_C"/>
</dbReference>
<gene>
    <name evidence="2" type="ORF">GCM10010492_76420</name>
</gene>
<dbReference type="Gene3D" id="1.10.10.10">
    <property type="entry name" value="Winged helix-like DNA-binding domain superfamily/Winged helix DNA-binding domain"/>
    <property type="match status" value="1"/>
</dbReference>
<dbReference type="Proteomes" id="UP001500416">
    <property type="component" value="Unassembled WGS sequence"/>
</dbReference>
<keyword evidence="3" id="KW-1185">Reference proteome</keyword>